<dbReference type="InterPro" id="IPR011330">
    <property type="entry name" value="Glyco_hydro/deAcase_b/a-brl"/>
</dbReference>
<dbReference type="NCBIfam" id="NF003814">
    <property type="entry name" value="PRK05406.1-3"/>
    <property type="match status" value="1"/>
</dbReference>
<dbReference type="InterPro" id="IPR005501">
    <property type="entry name" value="LamB/YcsF/PxpA-like"/>
</dbReference>
<dbReference type="RefSeq" id="WP_185065662.1">
    <property type="nucleotide sequence ID" value="NZ_BAABJP010000068.1"/>
</dbReference>
<name>A0ABP9RE39_9PSEU</name>
<evidence type="ECO:0000313" key="2">
    <source>
        <dbReference type="Proteomes" id="UP001428817"/>
    </source>
</evidence>
<dbReference type="Pfam" id="PF03746">
    <property type="entry name" value="LamB_YcsF"/>
    <property type="match status" value="1"/>
</dbReference>
<dbReference type="PANTHER" id="PTHR30292">
    <property type="entry name" value="UNCHARACTERIZED PROTEIN YBGL-RELATED"/>
    <property type="match status" value="1"/>
</dbReference>
<dbReference type="EMBL" id="BAABJP010000068">
    <property type="protein sequence ID" value="GAA5176040.1"/>
    <property type="molecule type" value="Genomic_DNA"/>
</dbReference>
<reference evidence="2" key="1">
    <citation type="journal article" date="2019" name="Int. J. Syst. Evol. Microbiol.">
        <title>The Global Catalogue of Microorganisms (GCM) 10K type strain sequencing project: providing services to taxonomists for standard genome sequencing and annotation.</title>
        <authorList>
            <consortium name="The Broad Institute Genomics Platform"/>
            <consortium name="The Broad Institute Genome Sequencing Center for Infectious Disease"/>
            <person name="Wu L."/>
            <person name="Ma J."/>
        </authorList>
    </citation>
    <scope>NUCLEOTIDE SEQUENCE [LARGE SCALE GENOMIC DNA]</scope>
    <source>
        <strain evidence="2">JCM 18303</strain>
    </source>
</reference>
<dbReference type="CDD" id="cd10787">
    <property type="entry name" value="LamB_YcsF_like"/>
    <property type="match status" value="1"/>
</dbReference>
<dbReference type="NCBIfam" id="NF003816">
    <property type="entry name" value="PRK05406.1-5"/>
    <property type="match status" value="1"/>
</dbReference>
<dbReference type="PANTHER" id="PTHR30292:SF0">
    <property type="entry name" value="5-OXOPROLINASE SUBUNIT A"/>
    <property type="match status" value="1"/>
</dbReference>
<sequence>MAITVALTTDIGEGFGRWELADDAALLDVVSSANIACGFHGGDPDIMRRTCDLAARNGVAVGAQFSYRDLAGFGRRYIAVSRETLTNDLLYQIGALDAFARAAGTRVSYTRAHGALYNVAATNEDHAAAIVEATRLWNPELPVLAQAGTATWKHAERAGIPVIAEAFVDRAYTSDGLLLSRDQPGALLGDADEAAARAVRIATQGELTAVNGETVRVTGRALLVHCDTPGALEIATRTRQALLDAGVRIVPLPELLNS</sequence>
<protein>
    <submittedName>
        <fullName evidence="1">5-oxoprolinase subunit PxpA</fullName>
    </submittedName>
</protein>
<dbReference type="SUPFAM" id="SSF88713">
    <property type="entry name" value="Glycoside hydrolase/deacetylase"/>
    <property type="match status" value="1"/>
</dbReference>
<gene>
    <name evidence="1" type="ORF">GCM10023321_83430</name>
</gene>
<accession>A0ABP9RE39</accession>
<proteinExistence type="predicted"/>
<keyword evidence="2" id="KW-1185">Reference proteome</keyword>
<organism evidence="1 2">
    <name type="scientific">Pseudonocardia eucalypti</name>
    <dbReference type="NCBI Taxonomy" id="648755"/>
    <lineage>
        <taxon>Bacteria</taxon>
        <taxon>Bacillati</taxon>
        <taxon>Actinomycetota</taxon>
        <taxon>Actinomycetes</taxon>
        <taxon>Pseudonocardiales</taxon>
        <taxon>Pseudonocardiaceae</taxon>
        <taxon>Pseudonocardia</taxon>
    </lineage>
</organism>
<dbReference type="Proteomes" id="UP001428817">
    <property type="component" value="Unassembled WGS sequence"/>
</dbReference>
<evidence type="ECO:0000313" key="1">
    <source>
        <dbReference type="EMBL" id="GAA5176040.1"/>
    </source>
</evidence>
<dbReference type="Gene3D" id="3.20.20.370">
    <property type="entry name" value="Glycoside hydrolase/deacetylase"/>
    <property type="match status" value="1"/>
</dbReference>
<comment type="caution">
    <text evidence="1">The sequence shown here is derived from an EMBL/GenBank/DDBJ whole genome shotgun (WGS) entry which is preliminary data.</text>
</comment>